<evidence type="ECO:0008006" key="4">
    <source>
        <dbReference type="Google" id="ProtNLM"/>
    </source>
</evidence>
<keyword evidence="3" id="KW-1185">Reference proteome</keyword>
<protein>
    <recommendedName>
        <fullName evidence="4">Ubiquitin 3 binding protein But2 C-terminal domain-containing protein</fullName>
    </recommendedName>
</protein>
<evidence type="ECO:0000256" key="1">
    <source>
        <dbReference type="SAM" id="Phobius"/>
    </source>
</evidence>
<evidence type="ECO:0000313" key="2">
    <source>
        <dbReference type="EMBL" id="KAJ7353533.1"/>
    </source>
</evidence>
<organism evidence="2 3">
    <name type="scientific">Mycena albidolilacea</name>
    <dbReference type="NCBI Taxonomy" id="1033008"/>
    <lineage>
        <taxon>Eukaryota</taxon>
        <taxon>Fungi</taxon>
        <taxon>Dikarya</taxon>
        <taxon>Basidiomycota</taxon>
        <taxon>Agaricomycotina</taxon>
        <taxon>Agaricomycetes</taxon>
        <taxon>Agaricomycetidae</taxon>
        <taxon>Agaricales</taxon>
        <taxon>Marasmiineae</taxon>
        <taxon>Mycenaceae</taxon>
        <taxon>Mycena</taxon>
    </lineage>
</organism>
<sequence length="283" mass="31369">MSQRQTIPYQELASDDGDVLQGKNDSTRRISHYFSTGVLVFCLICTVFNIVLLRLEPPPKYSFPSSTTFLTSRGVSRKDLDNLRRPSQFVGFEKLQRVGAPATKSFVNFPLVLAQIDSSDPTRTAPPFLGVFTNIGTIYPELGRVVVSKSISTVVQFRALDFGMEACEIRIALPFNASAVSGNRPLTLPSSPIAIFSLEHDKPLHADSLSYSSRPPRGDKIADISLGYGSVWNHHFKCQMDDMYAFELACPSLGSESFCDLAWEQDKDHDSLPAIKMIQHSTV</sequence>
<dbReference type="EMBL" id="JARIHO010000011">
    <property type="protein sequence ID" value="KAJ7353533.1"/>
    <property type="molecule type" value="Genomic_DNA"/>
</dbReference>
<gene>
    <name evidence="2" type="ORF">DFH08DRAFT_857029</name>
</gene>
<name>A0AAD7EVM3_9AGAR</name>
<proteinExistence type="predicted"/>
<reference evidence="2" key="1">
    <citation type="submission" date="2023-03" db="EMBL/GenBank/DDBJ databases">
        <title>Massive genome expansion in bonnet fungi (Mycena s.s.) driven by repeated elements and novel gene families across ecological guilds.</title>
        <authorList>
            <consortium name="Lawrence Berkeley National Laboratory"/>
            <person name="Harder C.B."/>
            <person name="Miyauchi S."/>
            <person name="Viragh M."/>
            <person name="Kuo A."/>
            <person name="Thoen E."/>
            <person name="Andreopoulos B."/>
            <person name="Lu D."/>
            <person name="Skrede I."/>
            <person name="Drula E."/>
            <person name="Henrissat B."/>
            <person name="Morin E."/>
            <person name="Kohler A."/>
            <person name="Barry K."/>
            <person name="LaButti K."/>
            <person name="Morin E."/>
            <person name="Salamov A."/>
            <person name="Lipzen A."/>
            <person name="Mereny Z."/>
            <person name="Hegedus B."/>
            <person name="Baldrian P."/>
            <person name="Stursova M."/>
            <person name="Weitz H."/>
            <person name="Taylor A."/>
            <person name="Grigoriev I.V."/>
            <person name="Nagy L.G."/>
            <person name="Martin F."/>
            <person name="Kauserud H."/>
        </authorList>
    </citation>
    <scope>NUCLEOTIDE SEQUENCE</scope>
    <source>
        <strain evidence="2">CBHHK002</strain>
    </source>
</reference>
<dbReference type="AlphaFoldDB" id="A0AAD7EVM3"/>
<feature type="transmembrane region" description="Helical" evidence="1">
    <location>
        <begin position="33"/>
        <end position="55"/>
    </location>
</feature>
<keyword evidence="1" id="KW-0472">Membrane</keyword>
<keyword evidence="1" id="KW-1133">Transmembrane helix</keyword>
<keyword evidence="1" id="KW-0812">Transmembrane</keyword>
<evidence type="ECO:0000313" key="3">
    <source>
        <dbReference type="Proteomes" id="UP001218218"/>
    </source>
</evidence>
<dbReference type="Proteomes" id="UP001218218">
    <property type="component" value="Unassembled WGS sequence"/>
</dbReference>
<accession>A0AAD7EVM3</accession>
<comment type="caution">
    <text evidence="2">The sequence shown here is derived from an EMBL/GenBank/DDBJ whole genome shotgun (WGS) entry which is preliminary data.</text>
</comment>